<dbReference type="RefSeq" id="WP_343873282.1">
    <property type="nucleotide sequence ID" value="NZ_BAAAIX010000015.1"/>
</dbReference>
<dbReference type="Pfam" id="PF00156">
    <property type="entry name" value="Pribosyltran"/>
    <property type="match status" value="1"/>
</dbReference>
<dbReference type="GO" id="GO:0004845">
    <property type="term" value="F:uracil phosphoribosyltransferase activity"/>
    <property type="evidence" value="ECO:0007669"/>
    <property type="project" value="UniProtKB-EC"/>
</dbReference>
<dbReference type="CDD" id="cd06223">
    <property type="entry name" value="PRTases_typeI"/>
    <property type="match status" value="1"/>
</dbReference>
<dbReference type="InterPro" id="IPR000836">
    <property type="entry name" value="PRTase_dom"/>
</dbReference>
<evidence type="ECO:0000259" key="6">
    <source>
        <dbReference type="Pfam" id="PF00156"/>
    </source>
</evidence>
<keyword evidence="8" id="KW-1185">Reference proteome</keyword>
<reference evidence="8" key="1">
    <citation type="journal article" date="2019" name="Int. J. Syst. Evol. Microbiol.">
        <title>The Global Catalogue of Microorganisms (GCM) 10K type strain sequencing project: providing services to taxonomists for standard genome sequencing and annotation.</title>
        <authorList>
            <consortium name="The Broad Institute Genomics Platform"/>
            <consortium name="The Broad Institute Genome Sequencing Center for Infectious Disease"/>
            <person name="Wu L."/>
            <person name="Ma J."/>
        </authorList>
    </citation>
    <scope>NUCLEOTIDE SEQUENCE [LARGE SCALE GENOMIC DNA]</scope>
    <source>
        <strain evidence="8">CAIM 431</strain>
    </source>
</reference>
<evidence type="ECO:0000256" key="5">
    <source>
        <dbReference type="SAM" id="MobiDB-lite"/>
    </source>
</evidence>
<protein>
    <recommendedName>
        <fullName evidence="4">Bifunctional protein PyrR</fullName>
    </recommendedName>
    <domain>
        <recommendedName>
            <fullName evidence="4">Pyrimidine operon regulatory protein</fullName>
        </recommendedName>
    </domain>
    <domain>
        <recommendedName>
            <fullName evidence="4">Uracil phosphoribosyltransferase</fullName>
            <shortName evidence="4">UPRTase</shortName>
            <ecNumber evidence="4">2.4.2.9</ecNumber>
        </recommendedName>
    </domain>
</protein>
<dbReference type="SUPFAM" id="SSF53271">
    <property type="entry name" value="PRTase-like"/>
    <property type="match status" value="1"/>
</dbReference>
<accession>A0ABW4RVV8</accession>
<dbReference type="EC" id="2.4.2.9" evidence="4"/>
<proteinExistence type="inferred from homology"/>
<evidence type="ECO:0000256" key="3">
    <source>
        <dbReference type="ARBA" id="ARBA00023163"/>
    </source>
</evidence>
<keyword evidence="4 7" id="KW-0808">Transferase</keyword>
<dbReference type="InterPro" id="IPR050137">
    <property type="entry name" value="PyrR_bifunctional"/>
</dbReference>
<dbReference type="PANTHER" id="PTHR11608:SF0">
    <property type="entry name" value="BIFUNCTIONAL PROTEIN PYRR"/>
    <property type="match status" value="1"/>
</dbReference>
<dbReference type="Proteomes" id="UP001597326">
    <property type="component" value="Unassembled WGS sequence"/>
</dbReference>
<gene>
    <name evidence="4 7" type="primary">pyrR</name>
    <name evidence="7" type="ORF">ACFSCS_08745</name>
</gene>
<keyword evidence="2 4" id="KW-0805">Transcription regulation</keyword>
<keyword evidence="4 7" id="KW-0328">Glycosyltransferase</keyword>
<feature type="short sequence motif" description="PRPP-binding" evidence="4">
    <location>
        <begin position="115"/>
        <end position="127"/>
    </location>
</feature>
<comment type="function">
    <text evidence="4">Regulates the transcription of the pyrimidine nucleotide (pyr) operon in response to exogenous pyrimidines.</text>
</comment>
<evidence type="ECO:0000256" key="4">
    <source>
        <dbReference type="HAMAP-Rule" id="MF_01219"/>
    </source>
</evidence>
<evidence type="ECO:0000256" key="1">
    <source>
        <dbReference type="ARBA" id="ARBA00005565"/>
    </source>
</evidence>
<keyword evidence="3 4" id="KW-0804">Transcription</keyword>
<comment type="caution">
    <text evidence="7">The sequence shown here is derived from an EMBL/GenBank/DDBJ whole genome shotgun (WGS) entry which is preliminary data.</text>
</comment>
<name>A0ABW4RVV8_9ACTN</name>
<dbReference type="InterPro" id="IPR029057">
    <property type="entry name" value="PRTase-like"/>
</dbReference>
<organism evidence="7 8">
    <name type="scientific">Luteococcus peritonei</name>
    <dbReference type="NCBI Taxonomy" id="88874"/>
    <lineage>
        <taxon>Bacteria</taxon>
        <taxon>Bacillati</taxon>
        <taxon>Actinomycetota</taxon>
        <taxon>Actinomycetes</taxon>
        <taxon>Propionibacteriales</taxon>
        <taxon>Propionibacteriaceae</taxon>
        <taxon>Luteococcus</taxon>
    </lineage>
</organism>
<dbReference type="NCBIfam" id="NF003549">
    <property type="entry name" value="PRK05205.1-5"/>
    <property type="match status" value="1"/>
</dbReference>
<dbReference type="HAMAP" id="MF_01219">
    <property type="entry name" value="PyrR"/>
    <property type="match status" value="1"/>
</dbReference>
<sequence>MTSEAPPPERADDPGADVGPVRTILDSAEIARSLTRMAHQVVELNHGADDLIVLGIPTRGVPLSRRLAALVGQVEGVEVPVGTLDITMYRDDLRKNPTRKVGPTHVPGSIEGKNLVIVDDVLQSGRTVLAALDALKDIGRPARVMLAVLVDRGHRELPLQADVTGLAIGTAADERVSVHLSEADGTDEVTIQRVGGVR</sequence>
<comment type="similarity">
    <text evidence="1 4">Belongs to the purine/pyrimidine phosphoribosyltransferase family. PyrR subfamily.</text>
</comment>
<evidence type="ECO:0000256" key="2">
    <source>
        <dbReference type="ARBA" id="ARBA00023015"/>
    </source>
</evidence>
<comment type="catalytic activity">
    <reaction evidence="4">
        <text>UMP + diphosphate = 5-phospho-alpha-D-ribose 1-diphosphate + uracil</text>
        <dbReference type="Rhea" id="RHEA:13017"/>
        <dbReference type="ChEBI" id="CHEBI:17568"/>
        <dbReference type="ChEBI" id="CHEBI:33019"/>
        <dbReference type="ChEBI" id="CHEBI:57865"/>
        <dbReference type="ChEBI" id="CHEBI:58017"/>
        <dbReference type="EC" id="2.4.2.9"/>
    </reaction>
</comment>
<evidence type="ECO:0000313" key="7">
    <source>
        <dbReference type="EMBL" id="MFD1890267.1"/>
    </source>
</evidence>
<comment type="function">
    <text evidence="4">Also displays a weak uracil phosphoribosyltransferase activity which is not physiologically significant.</text>
</comment>
<evidence type="ECO:0000313" key="8">
    <source>
        <dbReference type="Proteomes" id="UP001597326"/>
    </source>
</evidence>
<dbReference type="EMBL" id="JBHUFZ010000018">
    <property type="protein sequence ID" value="MFD1890267.1"/>
    <property type="molecule type" value="Genomic_DNA"/>
</dbReference>
<feature type="domain" description="Phosphoribosyltransferase" evidence="6">
    <location>
        <begin position="23"/>
        <end position="165"/>
    </location>
</feature>
<dbReference type="PANTHER" id="PTHR11608">
    <property type="entry name" value="BIFUNCTIONAL PROTEIN PYRR"/>
    <property type="match status" value="1"/>
</dbReference>
<dbReference type="InterPro" id="IPR023050">
    <property type="entry name" value="PyrR"/>
</dbReference>
<feature type="region of interest" description="Disordered" evidence="5">
    <location>
        <begin position="1"/>
        <end position="20"/>
    </location>
</feature>
<dbReference type="Gene3D" id="3.40.50.2020">
    <property type="match status" value="1"/>
</dbReference>